<gene>
    <name evidence="2" type="ORF">BGW36DRAFT_431143</name>
</gene>
<dbReference type="EMBL" id="JAJTJA010000011">
    <property type="protein sequence ID" value="KAH8691901.1"/>
    <property type="molecule type" value="Genomic_DNA"/>
</dbReference>
<dbReference type="SUPFAM" id="SSF52058">
    <property type="entry name" value="L domain-like"/>
    <property type="match status" value="1"/>
</dbReference>
<comment type="caution">
    <text evidence="2">The sequence shown here is derived from an EMBL/GenBank/DDBJ whole genome shotgun (WGS) entry which is preliminary data.</text>
</comment>
<proteinExistence type="predicted"/>
<dbReference type="Gene3D" id="3.80.10.10">
    <property type="entry name" value="Ribonuclease Inhibitor"/>
    <property type="match status" value="1"/>
</dbReference>
<sequence>MLLGLPLELFYIILDDLSSKDLWRLYDTSVTLRSRVAQQLFCTTKISFESIFPRVLNGRRLSASRVFDILRERLPHIEQVKIYSYECSAQLNLFDLLSHIPHLKQCWIYGSTTMKIYPKDILERLFSPSVCDVYIRGTPFGNPAPSSTFTFLEELHLGDLDIGAVVLPKLEFLANLSIRFHPDRDVDIIMDFADLPRLVSLAIWNLDERSLTVSGISKSLERFEMHGSTVGWRFVPLLAKLGSQLQKIRIIESKLWCDLPADKPVIAILPNLSHLKVLELDDSINFLPLWLPGGVSLLEELVISIGEKDFEESWEDLHETLSALGNETNLIKCFVESDGCLLDLELVDWQKLEIYHRNYFILH</sequence>
<dbReference type="AlphaFoldDB" id="A0AAD4PSR2"/>
<dbReference type="InterPro" id="IPR001810">
    <property type="entry name" value="F-box_dom"/>
</dbReference>
<feature type="domain" description="F-box" evidence="1">
    <location>
        <begin position="1"/>
        <end position="51"/>
    </location>
</feature>
<evidence type="ECO:0000313" key="3">
    <source>
        <dbReference type="Proteomes" id="UP001201262"/>
    </source>
</evidence>
<reference evidence="2" key="1">
    <citation type="submission" date="2021-12" db="EMBL/GenBank/DDBJ databases">
        <title>Convergent genome expansion in fungi linked to evolution of root-endophyte symbiosis.</title>
        <authorList>
            <consortium name="DOE Joint Genome Institute"/>
            <person name="Ke Y.-H."/>
            <person name="Bonito G."/>
            <person name="Liao H.-L."/>
            <person name="Looney B."/>
            <person name="Rojas-Flechas A."/>
            <person name="Nash J."/>
            <person name="Hameed K."/>
            <person name="Schadt C."/>
            <person name="Martin F."/>
            <person name="Crous P.W."/>
            <person name="Miettinen O."/>
            <person name="Magnuson J.K."/>
            <person name="Labbe J."/>
            <person name="Jacobson D."/>
            <person name="Doktycz M.J."/>
            <person name="Veneault-Fourrey C."/>
            <person name="Kuo A."/>
            <person name="Mondo S."/>
            <person name="Calhoun S."/>
            <person name="Riley R."/>
            <person name="Ohm R."/>
            <person name="LaButti K."/>
            <person name="Andreopoulos B."/>
            <person name="Pangilinan J."/>
            <person name="Nolan M."/>
            <person name="Tritt A."/>
            <person name="Clum A."/>
            <person name="Lipzen A."/>
            <person name="Daum C."/>
            <person name="Barry K."/>
            <person name="Grigoriev I.V."/>
            <person name="Vilgalys R."/>
        </authorList>
    </citation>
    <scope>NUCLEOTIDE SEQUENCE</scope>
    <source>
        <strain evidence="2">PMI_201</strain>
    </source>
</reference>
<evidence type="ECO:0000259" key="1">
    <source>
        <dbReference type="PROSITE" id="PS50181"/>
    </source>
</evidence>
<dbReference type="GeneID" id="70251227"/>
<dbReference type="PROSITE" id="PS50181">
    <property type="entry name" value="FBOX"/>
    <property type="match status" value="1"/>
</dbReference>
<dbReference type="InterPro" id="IPR032675">
    <property type="entry name" value="LRR_dom_sf"/>
</dbReference>
<protein>
    <recommendedName>
        <fullName evidence="1">F-box domain-containing protein</fullName>
    </recommendedName>
</protein>
<evidence type="ECO:0000313" key="2">
    <source>
        <dbReference type="EMBL" id="KAH8691901.1"/>
    </source>
</evidence>
<keyword evidence="3" id="KW-1185">Reference proteome</keyword>
<dbReference type="RefSeq" id="XP_046067898.1">
    <property type="nucleotide sequence ID" value="XM_046220940.1"/>
</dbReference>
<name>A0AAD4PSR2_9EURO</name>
<organism evidence="2 3">
    <name type="scientific">Talaromyces proteolyticus</name>
    <dbReference type="NCBI Taxonomy" id="1131652"/>
    <lineage>
        <taxon>Eukaryota</taxon>
        <taxon>Fungi</taxon>
        <taxon>Dikarya</taxon>
        <taxon>Ascomycota</taxon>
        <taxon>Pezizomycotina</taxon>
        <taxon>Eurotiomycetes</taxon>
        <taxon>Eurotiomycetidae</taxon>
        <taxon>Eurotiales</taxon>
        <taxon>Trichocomaceae</taxon>
        <taxon>Talaromyces</taxon>
        <taxon>Talaromyces sect. Bacilispori</taxon>
    </lineage>
</organism>
<accession>A0AAD4PSR2</accession>
<dbReference type="Proteomes" id="UP001201262">
    <property type="component" value="Unassembled WGS sequence"/>
</dbReference>